<evidence type="ECO:0000313" key="8">
    <source>
        <dbReference type="Proteomes" id="UP000323225"/>
    </source>
</evidence>
<dbReference type="Proteomes" id="UP000471242">
    <property type="component" value="Unassembled WGS sequence"/>
</dbReference>
<evidence type="ECO:0000313" key="2">
    <source>
        <dbReference type="EMBL" id="MBS7675924.1"/>
    </source>
</evidence>
<evidence type="ECO:0000313" key="3">
    <source>
        <dbReference type="EMBL" id="MVD21904.1"/>
    </source>
</evidence>
<comment type="caution">
    <text evidence="4">The sequence shown here is derived from an EMBL/GenBank/DDBJ whole genome shotgun (WGS) entry which is preliminary data.</text>
</comment>
<evidence type="ECO:0000313" key="9">
    <source>
        <dbReference type="Proteomes" id="UP000471242"/>
    </source>
</evidence>
<dbReference type="AlphaFoldDB" id="A0A085RA17"/>
<reference evidence="5 7" key="3">
    <citation type="submission" date="2019-07" db="EMBL/GenBank/DDBJ databases">
        <title>Phenotypic and genotypic antimicrobial resistance traits of Vibrio cholerae non-O1/non-O139 isolated from a large Austrian lake frequently associated with cases of infection.</title>
        <authorList>
            <person name="Lepuschitz S."/>
            <person name="Baron S."/>
            <person name="Larvor E."/>
            <person name="Granier S."/>
            <person name="Pretzer C."/>
            <person name="Mach R.L."/>
            <person name="Farnleitner A.H."/>
            <person name="Ruppitsch W."/>
            <person name="Pleininger S."/>
            <person name="Indra A."/>
            <person name="Kirschner A.K.T."/>
        </authorList>
    </citation>
    <scope>NUCLEOTIDE SEQUENCE [LARGE SCALE GENOMIC DNA]</scope>
    <source>
        <strain evidence="5 7">A12JL36W90</strain>
    </source>
</reference>
<evidence type="ECO:0000313" key="5">
    <source>
        <dbReference type="EMBL" id="TQP10482.1"/>
    </source>
</evidence>
<dbReference type="EMBL" id="QZRB01000001">
    <property type="protein sequence ID" value="MVD21904.1"/>
    <property type="molecule type" value="Genomic_DNA"/>
</dbReference>
<proteinExistence type="predicted"/>
<dbReference type="PROSITE" id="PS51257">
    <property type="entry name" value="PROKAR_LIPOPROTEIN"/>
    <property type="match status" value="1"/>
</dbReference>
<dbReference type="KEGG" id="vcx:VAA049_882"/>
<dbReference type="EMBL" id="JAHBND010001006">
    <property type="protein sequence ID" value="MBS7675924.1"/>
    <property type="molecule type" value="Genomic_DNA"/>
</dbReference>
<dbReference type="Pfam" id="PF11207">
    <property type="entry name" value="DUF2989"/>
    <property type="match status" value="1"/>
</dbReference>
<dbReference type="EMBL" id="VIOS01000078">
    <property type="protein sequence ID" value="TQP10482.1"/>
    <property type="molecule type" value="Genomic_DNA"/>
</dbReference>
<reference evidence="3 9" key="1">
    <citation type="submission" date="2018-09" db="EMBL/GenBank/DDBJ databases">
        <title>Genomic epidemiology reveals two lineages of Vibrio cholerae that can cause global cholera epidemics despite absence of cholera toxin gene.</title>
        <authorList>
            <person name="Wang H."/>
            <person name="Zen W."/>
            <person name="Yu H."/>
            <person name="Zhang W."/>
            <person name="Pan J."/>
            <person name="Yang C."/>
            <person name="Cui Y."/>
        </authorList>
    </citation>
    <scope>NUCLEOTIDE SEQUENCE [LARGE SCALE GENOMIC DNA]</scope>
    <source>
        <strain evidence="3 9">00-1_S85</strain>
    </source>
</reference>
<reference evidence="4 6" key="2">
    <citation type="submission" date="2019-02" db="EMBL/GenBank/DDBJ databases">
        <title>Genomic plasticity associated with the antimicrobial resistance in Vibrio cholerae.</title>
        <authorList>
            <person name="Verma J."/>
            <person name="Bag S."/>
            <person name="Saha B."/>
            <person name="Kumar P."/>
            <person name="Ghosh T.S."/>
            <person name="Dayal M."/>
            <person name="Senapati T."/>
            <person name="Mehra S."/>
            <person name="Dey P."/>
            <person name="Desigamani A."/>
            <person name="Kumar D."/>
            <person name="Rana P."/>
            <person name="Kumar B."/>
            <person name="Maiti T.K."/>
            <person name="Sharma N.C."/>
            <person name="Bhadra R.K."/>
            <person name="Mutreja A."/>
            <person name="Nair G.B."/>
            <person name="Ramamurthy T."/>
            <person name="Das B."/>
        </authorList>
    </citation>
    <scope>NUCLEOTIDE SEQUENCE [LARGE SCALE GENOMIC DNA]</scope>
    <source>
        <strain evidence="4 6">IDH06781</strain>
    </source>
</reference>
<sequence>MNLTKPLLILASLVLLSGCFENRKNTEKLCADNPNLRCEQLNMDDGQCRIPRTDLIWHRFEILKSPSDEKSIKEYHLVSAYRKCLELASQIQAIDQTKLKENRFNALVNSGKEQERIVAELKQSNSPQALYFLWSQIGDHAARRAFLQLEGKPELETAEMQYALATFYTDRDKPKTIELLHKTLELSNGQPVNIEILKALASNYHALHDKEHAYLWAMIGKEFGVSVASTTEMKRLYGFSQEKFAALDDTASTIAKTIRNGSYTKTTLPKPNEG</sequence>
<protein>
    <submittedName>
        <fullName evidence="4">DUF2989 domain-containing protein</fullName>
    </submittedName>
</protein>
<dbReference type="OMA" id="DLHKDSW"/>
<dbReference type="Proteomes" id="UP001196338">
    <property type="component" value="Unassembled WGS sequence"/>
</dbReference>
<dbReference type="Proteomes" id="UP000294145">
    <property type="component" value="Unassembled WGS sequence"/>
</dbReference>
<dbReference type="KEGG" id="vcq:EN18_13085"/>
<dbReference type="EMBL" id="VUAA01000024">
    <property type="protein sequence ID" value="KAA1253248.1"/>
    <property type="molecule type" value="Genomic_DNA"/>
</dbReference>
<organism evidence="4 6">
    <name type="scientific">Vibrio cholerae</name>
    <dbReference type="NCBI Taxonomy" id="666"/>
    <lineage>
        <taxon>Bacteria</taxon>
        <taxon>Pseudomonadati</taxon>
        <taxon>Pseudomonadota</taxon>
        <taxon>Gammaproteobacteria</taxon>
        <taxon>Vibrionales</taxon>
        <taxon>Vibrionaceae</taxon>
        <taxon>Vibrio</taxon>
    </lineage>
</organism>
<gene>
    <name evidence="3" type="ORF">D6U24_00915</name>
    <name evidence="4" type="ORF">EYB64_02875</name>
    <name evidence="1" type="ORF">F0M16_18435</name>
    <name evidence="5" type="ORF">FLM02_16020</name>
    <name evidence="2" type="ORF">KIN13_21270</name>
</gene>
<accession>A0A085RA17</accession>
<dbReference type="InterPro" id="IPR021372">
    <property type="entry name" value="DUF2989"/>
</dbReference>
<evidence type="ECO:0000313" key="7">
    <source>
        <dbReference type="Proteomes" id="UP000319979"/>
    </source>
</evidence>
<evidence type="ECO:0000313" key="4">
    <source>
        <dbReference type="EMBL" id="TBM45856.1"/>
    </source>
</evidence>
<name>A0A085RA17_VIBCL</name>
<reference evidence="2" key="6">
    <citation type="submission" date="2023-08" db="EMBL/GenBank/DDBJ databases">
        <title>Vibrio cholerae Outbreaks in Tanzania Exemplify Founder Flush: Simultaneous Increases in Population Size and Genetic Diversity.</title>
        <authorList>
            <person name="Debes A.K."/>
            <person name="Mohammed A."/>
            <person name="Maseke I."/>
            <person name="Almeida M."/>
            <person name="Li S."/>
            <person name="Matimba H."/>
            <person name="Joachim A."/>
            <person name="Mizinduko M."/>
            <person name="Nyanga S."/>
            <person name="Kelly M."/>
            <person name="Kachwamba Y."/>
            <person name="Schaffer A.M."/>
            <person name="Nyanga A.S."/>
            <person name="Mghamba J."/>
            <person name="Mosha F.S."/>
            <person name="Sack D.A."/>
            <person name="Stine O.C."/>
        </authorList>
    </citation>
    <scope>NUCLEOTIDE SEQUENCE</scope>
    <source>
        <strain evidence="2">TDS0091212</strain>
    </source>
</reference>
<dbReference type="Proteomes" id="UP000323225">
    <property type="component" value="Unassembled WGS sequence"/>
</dbReference>
<reference evidence="2" key="5">
    <citation type="submission" date="2021-05" db="EMBL/GenBank/DDBJ databases">
        <authorList>
            <person name="Stine C."/>
        </authorList>
    </citation>
    <scope>NUCLEOTIDE SEQUENCE</scope>
    <source>
        <strain evidence="2">TDS0091212</strain>
    </source>
</reference>
<dbReference type="RefSeq" id="WP_001054630.1">
    <property type="nucleotide sequence ID" value="NZ_AP018677.1"/>
</dbReference>
<reference evidence="1 8" key="4">
    <citation type="submission" date="2019-09" db="EMBL/GenBank/DDBJ databases">
        <authorList>
            <person name="Kritzky A."/>
            <person name="Schelkanova E.Y."/>
            <person name="Alkhova Z.V."/>
            <person name="Smirnova N.I."/>
        </authorList>
    </citation>
    <scope>NUCLEOTIDE SEQUENCE [LARGE SCALE GENOMIC DNA]</scope>
    <source>
        <strain evidence="1 8">M1526</strain>
    </source>
</reference>
<dbReference type="GeneID" id="69719378"/>
<dbReference type="EMBL" id="SISP01000002">
    <property type="protein sequence ID" value="TBM45856.1"/>
    <property type="molecule type" value="Genomic_DNA"/>
</dbReference>
<dbReference type="Proteomes" id="UP000319979">
    <property type="component" value="Unassembled WGS sequence"/>
</dbReference>
<evidence type="ECO:0000313" key="1">
    <source>
        <dbReference type="EMBL" id="KAA1253248.1"/>
    </source>
</evidence>
<dbReference type="KEGG" id="vcz:VAB027_2632"/>
<evidence type="ECO:0000313" key="6">
    <source>
        <dbReference type="Proteomes" id="UP000294145"/>
    </source>
</evidence>